<dbReference type="GO" id="GO:0003677">
    <property type="term" value="F:DNA binding"/>
    <property type="evidence" value="ECO:0007669"/>
    <property type="project" value="InterPro"/>
</dbReference>
<dbReference type="RefSeq" id="WP_184937862.1">
    <property type="nucleotide sequence ID" value="NZ_BAAAWZ010000001.1"/>
</dbReference>
<dbReference type="Proteomes" id="UP000562352">
    <property type="component" value="Unassembled WGS sequence"/>
</dbReference>
<dbReference type="Pfam" id="PF13560">
    <property type="entry name" value="HTH_31"/>
    <property type="match status" value="1"/>
</dbReference>
<gene>
    <name evidence="2" type="ORF">FHS22_000452</name>
</gene>
<dbReference type="CDD" id="cd00093">
    <property type="entry name" value="HTH_XRE"/>
    <property type="match status" value="1"/>
</dbReference>
<evidence type="ECO:0000259" key="1">
    <source>
        <dbReference type="PROSITE" id="PS50943"/>
    </source>
</evidence>
<evidence type="ECO:0000313" key="3">
    <source>
        <dbReference type="Proteomes" id="UP000562352"/>
    </source>
</evidence>
<proteinExistence type="predicted"/>
<dbReference type="InterPro" id="IPR001387">
    <property type="entry name" value="Cro/C1-type_HTH"/>
</dbReference>
<dbReference type="InterPro" id="IPR010982">
    <property type="entry name" value="Lambda_DNA-bd_dom_sf"/>
</dbReference>
<accession>A0A841CY26</accession>
<dbReference type="SMART" id="SM00530">
    <property type="entry name" value="HTH_XRE"/>
    <property type="match status" value="1"/>
</dbReference>
<comment type="caution">
    <text evidence="2">The sequence shown here is derived from an EMBL/GenBank/DDBJ whole genome shotgun (WGS) entry which is preliminary data.</text>
</comment>
<dbReference type="Gene3D" id="1.10.260.40">
    <property type="entry name" value="lambda repressor-like DNA-binding domains"/>
    <property type="match status" value="1"/>
</dbReference>
<dbReference type="Pfam" id="PF19054">
    <property type="entry name" value="DUF5753"/>
    <property type="match status" value="1"/>
</dbReference>
<keyword evidence="3" id="KW-1185">Reference proteome</keyword>
<sequence length="291" mass="32880">MAREVSPTVSRRRLAAELRRLREDAHLTGGQVAKALGWSTSKISRIENAQVGAQKDDVAALASHYGVSGEWRDLLLELSRESEERAWWEDYADVLSDSYSTYIGLEAGAASMLTCQTLVFPGLLQIPDYAQATMGTAKSVNAPSPGEAARRVQVRMRRQRLLDGPDPLHFTALIDESVLHRRFSTAEVMQRQLRHVMEVAARPHVVIRIQPLGIDHSLMLPSFVLLKFSERERLGRLHDDIVYLENAMDATFEEDEVTTYSFDRAFRHMASEAFSKEQSLRLITDALRRTT</sequence>
<dbReference type="SUPFAM" id="SSF47413">
    <property type="entry name" value="lambda repressor-like DNA-binding domains"/>
    <property type="match status" value="1"/>
</dbReference>
<dbReference type="EMBL" id="JACHJJ010000001">
    <property type="protein sequence ID" value="MBB5961214.1"/>
    <property type="molecule type" value="Genomic_DNA"/>
</dbReference>
<name>A0A841CY26_PLAVE</name>
<dbReference type="InterPro" id="IPR043917">
    <property type="entry name" value="DUF5753"/>
</dbReference>
<evidence type="ECO:0000313" key="2">
    <source>
        <dbReference type="EMBL" id="MBB5961214.1"/>
    </source>
</evidence>
<feature type="domain" description="HTH cro/C1-type" evidence="1">
    <location>
        <begin position="18"/>
        <end position="72"/>
    </location>
</feature>
<organism evidence="2 3">
    <name type="scientific">Planomonospora venezuelensis</name>
    <dbReference type="NCBI Taxonomy" id="1999"/>
    <lineage>
        <taxon>Bacteria</taxon>
        <taxon>Bacillati</taxon>
        <taxon>Actinomycetota</taxon>
        <taxon>Actinomycetes</taxon>
        <taxon>Streptosporangiales</taxon>
        <taxon>Streptosporangiaceae</taxon>
        <taxon>Planomonospora</taxon>
    </lineage>
</organism>
<dbReference type="AlphaFoldDB" id="A0A841CY26"/>
<protein>
    <submittedName>
        <fullName evidence="2">Transcriptional regulator with XRE-family HTH domain</fullName>
    </submittedName>
</protein>
<reference evidence="2 3" key="1">
    <citation type="submission" date="2020-08" db="EMBL/GenBank/DDBJ databases">
        <title>Genomic Encyclopedia of Type Strains, Phase III (KMG-III): the genomes of soil and plant-associated and newly described type strains.</title>
        <authorList>
            <person name="Whitman W."/>
        </authorList>
    </citation>
    <scope>NUCLEOTIDE SEQUENCE [LARGE SCALE GENOMIC DNA]</scope>
    <source>
        <strain evidence="2 3">CECT 3303</strain>
    </source>
</reference>
<dbReference type="PROSITE" id="PS50943">
    <property type="entry name" value="HTH_CROC1"/>
    <property type="match status" value="1"/>
</dbReference>